<keyword evidence="1" id="KW-0808">Transferase</keyword>
<evidence type="ECO:0000313" key="2">
    <source>
        <dbReference type="Proteomes" id="UP000325315"/>
    </source>
</evidence>
<sequence length="116" mass="13802">MLRRYRSDPSHVIPHSEVYLQPDMTYSEEPVKIFAREVKELQNKRVPLVKVLWHRHGAKEATWGIEESIKLQYPNLFSDKRCQLNPIVPFLTRLIVMYQPLSREYSERACFSNAKK</sequence>
<dbReference type="EMBL" id="SMMG02000002">
    <property type="protein sequence ID" value="KAA3484323.1"/>
    <property type="molecule type" value="Genomic_DNA"/>
</dbReference>
<dbReference type="GO" id="GO:0016301">
    <property type="term" value="F:kinase activity"/>
    <property type="evidence" value="ECO:0007669"/>
    <property type="project" value="UniProtKB-KW"/>
</dbReference>
<reference evidence="2" key="1">
    <citation type="journal article" date="2019" name="Plant Biotechnol. J.">
        <title>Genome sequencing of the Australian wild diploid species Gossypium australe highlights disease resistance and delayed gland morphogenesis.</title>
        <authorList>
            <person name="Cai Y."/>
            <person name="Cai X."/>
            <person name="Wang Q."/>
            <person name="Wang P."/>
            <person name="Zhang Y."/>
            <person name="Cai C."/>
            <person name="Xu Y."/>
            <person name="Wang K."/>
            <person name="Zhou Z."/>
            <person name="Wang C."/>
            <person name="Geng S."/>
            <person name="Li B."/>
            <person name="Dong Q."/>
            <person name="Hou Y."/>
            <person name="Wang H."/>
            <person name="Ai P."/>
            <person name="Liu Z."/>
            <person name="Yi F."/>
            <person name="Sun M."/>
            <person name="An G."/>
            <person name="Cheng J."/>
            <person name="Zhang Y."/>
            <person name="Shi Q."/>
            <person name="Xie Y."/>
            <person name="Shi X."/>
            <person name="Chang Y."/>
            <person name="Huang F."/>
            <person name="Chen Y."/>
            <person name="Hong S."/>
            <person name="Mi L."/>
            <person name="Sun Q."/>
            <person name="Zhang L."/>
            <person name="Zhou B."/>
            <person name="Peng R."/>
            <person name="Zhang X."/>
            <person name="Liu F."/>
        </authorList>
    </citation>
    <scope>NUCLEOTIDE SEQUENCE [LARGE SCALE GENOMIC DNA]</scope>
    <source>
        <strain evidence="2">cv. PA1801</strain>
    </source>
</reference>
<proteinExistence type="predicted"/>
<organism evidence="1 2">
    <name type="scientific">Gossypium australe</name>
    <dbReference type="NCBI Taxonomy" id="47621"/>
    <lineage>
        <taxon>Eukaryota</taxon>
        <taxon>Viridiplantae</taxon>
        <taxon>Streptophyta</taxon>
        <taxon>Embryophyta</taxon>
        <taxon>Tracheophyta</taxon>
        <taxon>Spermatophyta</taxon>
        <taxon>Magnoliopsida</taxon>
        <taxon>eudicotyledons</taxon>
        <taxon>Gunneridae</taxon>
        <taxon>Pentapetalae</taxon>
        <taxon>rosids</taxon>
        <taxon>malvids</taxon>
        <taxon>Malvales</taxon>
        <taxon>Malvaceae</taxon>
        <taxon>Malvoideae</taxon>
        <taxon>Gossypium</taxon>
    </lineage>
</organism>
<protein>
    <submittedName>
        <fullName evidence="1">Receptor-like protein kinase</fullName>
    </submittedName>
</protein>
<keyword evidence="2" id="KW-1185">Reference proteome</keyword>
<evidence type="ECO:0000313" key="1">
    <source>
        <dbReference type="EMBL" id="KAA3484323.1"/>
    </source>
</evidence>
<dbReference type="AlphaFoldDB" id="A0A5B6WSA0"/>
<dbReference type="OrthoDB" id="998593at2759"/>
<dbReference type="PANTHER" id="PTHR46148:SF44">
    <property type="entry name" value="GAG-POL POLYPROTEIN"/>
    <property type="match status" value="1"/>
</dbReference>
<dbReference type="PANTHER" id="PTHR46148">
    <property type="entry name" value="CHROMO DOMAIN-CONTAINING PROTEIN"/>
    <property type="match status" value="1"/>
</dbReference>
<name>A0A5B6WSA0_9ROSI</name>
<gene>
    <name evidence="1" type="ORF">EPI10_006412</name>
</gene>
<accession>A0A5B6WSA0</accession>
<comment type="caution">
    <text evidence="1">The sequence shown here is derived from an EMBL/GenBank/DDBJ whole genome shotgun (WGS) entry which is preliminary data.</text>
</comment>
<keyword evidence="1" id="KW-0418">Kinase</keyword>
<keyword evidence="1" id="KW-0675">Receptor</keyword>
<dbReference type="Proteomes" id="UP000325315">
    <property type="component" value="Unassembled WGS sequence"/>
</dbReference>